<feature type="transmembrane region" description="Helical" evidence="2">
    <location>
        <begin position="33"/>
        <end position="50"/>
    </location>
</feature>
<dbReference type="EMBL" id="GL877432">
    <property type="protein sequence ID" value="ELA46807.1"/>
    <property type="molecule type" value="Genomic_DNA"/>
</dbReference>
<keyword evidence="4" id="KW-1185">Reference proteome</keyword>
<feature type="compositionally biased region" description="Basic and acidic residues" evidence="1">
    <location>
        <begin position="247"/>
        <end position="256"/>
    </location>
</feature>
<feature type="region of interest" description="Disordered" evidence="1">
    <location>
        <begin position="156"/>
        <end position="221"/>
    </location>
</feature>
<name>L2GTX5_VAVCU</name>
<evidence type="ECO:0000256" key="1">
    <source>
        <dbReference type="SAM" id="MobiDB-lite"/>
    </source>
</evidence>
<dbReference type="VEuPathDB" id="MicrosporidiaDB:VCUG_01707"/>
<evidence type="ECO:0000313" key="4">
    <source>
        <dbReference type="Proteomes" id="UP000011081"/>
    </source>
</evidence>
<proteinExistence type="predicted"/>
<evidence type="ECO:0000313" key="3">
    <source>
        <dbReference type="EMBL" id="ELA46807.1"/>
    </source>
</evidence>
<organism evidence="3 4">
    <name type="scientific">Vavraia culicis (isolate floridensis)</name>
    <name type="common">Microsporidian parasite</name>
    <dbReference type="NCBI Taxonomy" id="948595"/>
    <lineage>
        <taxon>Eukaryota</taxon>
        <taxon>Fungi</taxon>
        <taxon>Fungi incertae sedis</taxon>
        <taxon>Microsporidia</taxon>
        <taxon>Pleistophoridae</taxon>
        <taxon>Vavraia</taxon>
    </lineage>
</organism>
<dbReference type="OMA" id="FTREDNM"/>
<dbReference type="OrthoDB" id="10327868at2759"/>
<keyword evidence="2" id="KW-0472">Membrane</keyword>
<dbReference type="Proteomes" id="UP000011081">
    <property type="component" value="Unassembled WGS sequence"/>
</dbReference>
<dbReference type="AlphaFoldDB" id="L2GTX5"/>
<keyword evidence="2" id="KW-1133">Transmembrane helix</keyword>
<protein>
    <submittedName>
        <fullName evidence="3">Uncharacterized protein</fullName>
    </submittedName>
</protein>
<dbReference type="HOGENOM" id="CLU_738100_0_0_1"/>
<feature type="region of interest" description="Disordered" evidence="1">
    <location>
        <begin position="242"/>
        <end position="271"/>
    </location>
</feature>
<keyword evidence="2" id="KW-0812">Transmembrane</keyword>
<dbReference type="RefSeq" id="XP_008074723.1">
    <property type="nucleotide sequence ID" value="XM_008076532.1"/>
</dbReference>
<evidence type="ECO:0000256" key="2">
    <source>
        <dbReference type="SAM" id="Phobius"/>
    </source>
</evidence>
<dbReference type="InParanoid" id="L2GTX5"/>
<feature type="compositionally biased region" description="Basic and acidic residues" evidence="1">
    <location>
        <begin position="160"/>
        <end position="221"/>
    </location>
</feature>
<accession>L2GTX5</accession>
<sequence>MLPKSTISSFLRRTAHSDPKFYYRTKTIYKNNVTIVYLFFLPSCVVIATAPPRQSQSSKHDLEQLETIEYDQLTFTREDNMYIEMKWNEQFLLIGFKDEINMEKFCVKVNSLGVKVGKRVGKRVVGNDEGETVSYKLDNESIDHISTDTAYEVFSIGSQRNREAKESRQDCKSSKDSKSVKDSRSTRDNKSTKSGKDSKNSREGKRSKESTKHDPSYIDQCTSRKDLRAKYDLRRVYGNECSADTENNSKRNNSDKKHTKSDRAGPSSRMKHYASVQEIDSLIKSQIEFGDLNFFVLTEPIYSYFCRRVMLRLCEHFDSKNRKVKNNGYNINLNEHFILFVRRGGRLYRLDNENDFAAAVTCLNRELDVVVKNRE</sequence>
<dbReference type="GeneID" id="19879581"/>
<reference evidence="4" key="1">
    <citation type="submission" date="2011-03" db="EMBL/GenBank/DDBJ databases">
        <title>The genome sequence of Vavraia culicis strain floridensis.</title>
        <authorList>
            <consortium name="The Broad Institute Genome Sequencing Platform"/>
            <person name="Cuomo C."/>
            <person name="Becnel J."/>
            <person name="Sanscrainte N."/>
            <person name="Young S.K."/>
            <person name="Zeng Q."/>
            <person name="Gargeya S."/>
            <person name="Fitzgerald M."/>
            <person name="Haas B."/>
            <person name="Abouelleil A."/>
            <person name="Alvarado L."/>
            <person name="Arachchi H.M."/>
            <person name="Berlin A."/>
            <person name="Chapman S.B."/>
            <person name="Gearin G."/>
            <person name="Goldberg J."/>
            <person name="Griggs A."/>
            <person name="Gujja S."/>
            <person name="Hansen M."/>
            <person name="Heiman D."/>
            <person name="Howarth C."/>
            <person name="Larimer J."/>
            <person name="Lui A."/>
            <person name="MacDonald P.J.P."/>
            <person name="McCowen C."/>
            <person name="Montmayeur A."/>
            <person name="Murphy C."/>
            <person name="Neiman D."/>
            <person name="Pearson M."/>
            <person name="Priest M."/>
            <person name="Roberts A."/>
            <person name="Saif S."/>
            <person name="Shea T."/>
            <person name="Sisk P."/>
            <person name="Stolte C."/>
            <person name="Sykes S."/>
            <person name="Wortman J."/>
            <person name="Nusbaum C."/>
            <person name="Birren B."/>
        </authorList>
    </citation>
    <scope>NUCLEOTIDE SEQUENCE [LARGE SCALE GENOMIC DNA]</scope>
    <source>
        <strain evidence="4">floridensis</strain>
    </source>
</reference>
<gene>
    <name evidence="3" type="ORF">VCUG_01707</name>
</gene>